<reference evidence="5" key="1">
    <citation type="submission" date="2016-01" db="EMBL/GenBank/DDBJ databases">
        <title>Draft genome of Chromobacterium sp. F49.</title>
        <authorList>
            <person name="Hong K.W."/>
        </authorList>
    </citation>
    <scope>NUCLEOTIDE SEQUENCE [LARGE SCALE GENOMIC DNA]</scope>
    <source>
        <strain evidence="5">M40</strain>
    </source>
</reference>
<reference evidence="4 7" key="4">
    <citation type="submission" date="2019-02" db="EMBL/GenBank/DDBJ databases">
        <authorList>
            <consortium name="Pathogen Informatics"/>
        </authorList>
    </citation>
    <scope>NUCLEOTIDE SEQUENCE [LARGE SCALE GENOMIC DNA]</scope>
    <source>
        <strain evidence="4 7">3012STDY7078520</strain>
    </source>
</reference>
<name>A0A161S0B5_9MICO</name>
<keyword evidence="2" id="KW-0547">Nucleotide-binding</keyword>
<dbReference type="GO" id="GO:0005524">
    <property type="term" value="F:ATP binding"/>
    <property type="evidence" value="ECO:0007669"/>
    <property type="project" value="UniProtKB-KW"/>
</dbReference>
<dbReference type="Proteomes" id="UP000216867">
    <property type="component" value="Unassembled WGS sequence"/>
</dbReference>
<reference evidence="1" key="2">
    <citation type="submission" date="2016-01" db="EMBL/GenBank/DDBJ databases">
        <authorList>
            <person name="Hong K.W."/>
        </authorList>
    </citation>
    <scope>NUCLEOTIDE SEQUENCE</scope>
    <source>
        <strain evidence="1">M40</strain>
    </source>
</reference>
<dbReference type="EMBL" id="NCWY01000005">
    <property type="protein sequence ID" value="PAK95927.1"/>
    <property type="molecule type" value="Genomic_DNA"/>
</dbReference>
<evidence type="ECO:0000313" key="2">
    <source>
        <dbReference type="EMBL" id="PAK95927.1"/>
    </source>
</evidence>
<evidence type="ECO:0000313" key="8">
    <source>
        <dbReference type="Proteomes" id="UP000594979"/>
    </source>
</evidence>
<dbReference type="GeneID" id="99772568"/>
<protein>
    <submittedName>
        <fullName evidence="2">ATP-binding protein</fullName>
    </submittedName>
    <submittedName>
        <fullName evidence="3">DUF3107 domain-containing protein</fullName>
    </submittedName>
    <submittedName>
        <fullName evidence="4">Protein of uncharacterized function (DUF3107)</fullName>
    </submittedName>
</protein>
<organism evidence="2 6">
    <name type="scientific">Brevibacterium casei</name>
    <dbReference type="NCBI Taxonomy" id="33889"/>
    <lineage>
        <taxon>Bacteria</taxon>
        <taxon>Bacillati</taxon>
        <taxon>Actinomycetota</taxon>
        <taxon>Actinomycetes</taxon>
        <taxon>Micrococcales</taxon>
        <taxon>Brevibacteriaceae</taxon>
        <taxon>Brevibacterium</taxon>
    </lineage>
</organism>
<dbReference type="EMBL" id="CP065682">
    <property type="protein sequence ID" value="QPS32569.1"/>
    <property type="molecule type" value="Genomic_DNA"/>
</dbReference>
<evidence type="ECO:0000313" key="3">
    <source>
        <dbReference type="EMBL" id="QPS32569.1"/>
    </source>
</evidence>
<dbReference type="EMBL" id="LQQR01000014">
    <property type="protein sequence ID" value="KZE20783.1"/>
    <property type="molecule type" value="Genomic_DNA"/>
</dbReference>
<dbReference type="AlphaFoldDB" id="A0A161S0B5"/>
<dbReference type="Pfam" id="PF11305">
    <property type="entry name" value="DUF3107"/>
    <property type="match status" value="1"/>
</dbReference>
<evidence type="ECO:0000313" key="5">
    <source>
        <dbReference type="Proteomes" id="UP000076612"/>
    </source>
</evidence>
<evidence type="ECO:0000313" key="1">
    <source>
        <dbReference type="EMBL" id="KZE20783.1"/>
    </source>
</evidence>
<gene>
    <name evidence="1" type="ORF">AVW13_09745</name>
    <name evidence="2" type="ORF">B8X04_06620</name>
    <name evidence="3" type="ORF">I6G59_11140</name>
    <name evidence="4" type="ORF">NCTC12391_00947</name>
</gene>
<dbReference type="STRING" id="33889.AVW13_09745"/>
<evidence type="ECO:0000313" key="6">
    <source>
        <dbReference type="Proteomes" id="UP000216867"/>
    </source>
</evidence>
<evidence type="ECO:0000313" key="4">
    <source>
        <dbReference type="EMBL" id="VEW11789.1"/>
    </source>
</evidence>
<dbReference type="InterPro" id="IPR021456">
    <property type="entry name" value="DUF3107"/>
</dbReference>
<evidence type="ECO:0000313" key="7">
    <source>
        <dbReference type="Proteomes" id="UP000386281"/>
    </source>
</evidence>
<proteinExistence type="predicted"/>
<reference evidence="3 8" key="5">
    <citation type="submission" date="2020-12" db="EMBL/GenBank/DDBJ databases">
        <title>FDA dAtabase for Regulatory Grade micrObial Sequences (FDA-ARGOS): Supporting development and validation of Infectious Disease Dx tests.</title>
        <authorList>
            <person name="Sproer C."/>
            <person name="Gronow S."/>
            <person name="Severitt S."/>
            <person name="Schroder I."/>
            <person name="Tallon L."/>
            <person name="Sadzewicz L."/>
            <person name="Zhao X."/>
            <person name="Boylan J."/>
            <person name="Ott S."/>
            <person name="Bowen H."/>
            <person name="Vavikolanu K."/>
            <person name="Mehta A."/>
            <person name="Aluvathingal J."/>
            <person name="Nadendla S."/>
            <person name="Lowell S."/>
            <person name="Myers T."/>
            <person name="Yan Y."/>
            <person name="Sichtig H."/>
        </authorList>
    </citation>
    <scope>NUCLEOTIDE SEQUENCE [LARGE SCALE GENOMIC DNA]</scope>
    <source>
        <strain evidence="3 8">FDAARGOS_902</strain>
    </source>
</reference>
<dbReference type="EMBL" id="CAACXN010000014">
    <property type="protein sequence ID" value="VEW11789.1"/>
    <property type="molecule type" value="Genomic_DNA"/>
</dbReference>
<dbReference type="RefSeq" id="WP_009375226.1">
    <property type="nucleotide sequence ID" value="NZ_CAACXN010000014.1"/>
</dbReference>
<dbReference type="Proteomes" id="UP000594979">
    <property type="component" value="Chromosome"/>
</dbReference>
<accession>A0A161S0B5</accession>
<dbReference type="Proteomes" id="UP000386281">
    <property type="component" value="Unassembled WGS sequence"/>
</dbReference>
<reference evidence="2 6" key="3">
    <citation type="submission" date="2017-04" db="EMBL/GenBank/DDBJ databases">
        <title>Kefir bacterial isolates.</title>
        <authorList>
            <person name="Kim Y."/>
            <person name="Blasche S."/>
            <person name="Patil K.R."/>
        </authorList>
    </citation>
    <scope>NUCLEOTIDE SEQUENCE [LARGE SCALE GENOMIC DNA]</scope>
    <source>
        <strain evidence="2 6">OG2</strain>
    </source>
</reference>
<keyword evidence="2" id="KW-0067">ATP-binding</keyword>
<dbReference type="KEGG" id="bcau:I6G59_11140"/>
<sequence length="74" mass="8072">MEIKIGVRQSQREIVLDTDESATDLAKRIQEAVESEALLTFTDTKGRQVFVPSTALGYVELGTEATRRVGFGAA</sequence>
<dbReference type="Proteomes" id="UP000076612">
    <property type="component" value="Unassembled WGS sequence"/>
</dbReference>